<dbReference type="AlphaFoldDB" id="A0A484LP68"/>
<accession>A0A484LP68</accession>
<sequence>MMAARLGKATAAPTGRRRPAGEGDWRRRLWLALRRAATIGCGEAGEGERRRLWSLGDGGWTWRTVPMTLFVALVSCP</sequence>
<evidence type="ECO:0000313" key="3">
    <source>
        <dbReference type="Proteomes" id="UP000595140"/>
    </source>
</evidence>
<gene>
    <name evidence="2" type="ORF">CCAM_LOCUS19905</name>
</gene>
<proteinExistence type="predicted"/>
<dbReference type="EMBL" id="OOIL02001788">
    <property type="protein sequence ID" value="VFQ78129.1"/>
    <property type="molecule type" value="Genomic_DNA"/>
</dbReference>
<dbReference type="Proteomes" id="UP000595140">
    <property type="component" value="Unassembled WGS sequence"/>
</dbReference>
<reference evidence="2 3" key="1">
    <citation type="submission" date="2018-04" db="EMBL/GenBank/DDBJ databases">
        <authorList>
            <person name="Vogel A."/>
        </authorList>
    </citation>
    <scope>NUCLEOTIDE SEQUENCE [LARGE SCALE GENOMIC DNA]</scope>
</reference>
<protein>
    <submittedName>
        <fullName evidence="2">Uncharacterized protein</fullName>
    </submittedName>
</protein>
<keyword evidence="3" id="KW-1185">Reference proteome</keyword>
<organism evidence="2 3">
    <name type="scientific">Cuscuta campestris</name>
    <dbReference type="NCBI Taxonomy" id="132261"/>
    <lineage>
        <taxon>Eukaryota</taxon>
        <taxon>Viridiplantae</taxon>
        <taxon>Streptophyta</taxon>
        <taxon>Embryophyta</taxon>
        <taxon>Tracheophyta</taxon>
        <taxon>Spermatophyta</taxon>
        <taxon>Magnoliopsida</taxon>
        <taxon>eudicotyledons</taxon>
        <taxon>Gunneridae</taxon>
        <taxon>Pentapetalae</taxon>
        <taxon>asterids</taxon>
        <taxon>lamiids</taxon>
        <taxon>Solanales</taxon>
        <taxon>Convolvulaceae</taxon>
        <taxon>Cuscuteae</taxon>
        <taxon>Cuscuta</taxon>
        <taxon>Cuscuta subgen. Grammica</taxon>
        <taxon>Cuscuta sect. Cleistogrammica</taxon>
    </lineage>
</organism>
<name>A0A484LP68_9ASTE</name>
<feature type="region of interest" description="Disordered" evidence="1">
    <location>
        <begin position="1"/>
        <end position="21"/>
    </location>
</feature>
<evidence type="ECO:0000313" key="2">
    <source>
        <dbReference type="EMBL" id="VFQ78129.1"/>
    </source>
</evidence>
<evidence type="ECO:0000256" key="1">
    <source>
        <dbReference type="SAM" id="MobiDB-lite"/>
    </source>
</evidence>